<dbReference type="NCBIfam" id="NF038065">
    <property type="entry name" value="Pr6Pr"/>
    <property type="match status" value="1"/>
</dbReference>
<feature type="transmembrane region" description="Helical" evidence="1">
    <location>
        <begin position="161"/>
        <end position="182"/>
    </location>
</feature>
<feature type="transmembrane region" description="Helical" evidence="1">
    <location>
        <begin position="58"/>
        <end position="80"/>
    </location>
</feature>
<comment type="caution">
    <text evidence="2">The sequence shown here is derived from an EMBL/GenBank/DDBJ whole genome shotgun (WGS) entry which is preliminary data.</text>
</comment>
<dbReference type="InterPro" id="IPR049713">
    <property type="entry name" value="Pr6Pr-like"/>
</dbReference>
<gene>
    <name evidence="2" type="ORF">H4W26_001200</name>
</gene>
<name>A0ABR9J633_9MICC</name>
<evidence type="ECO:0000256" key="1">
    <source>
        <dbReference type="SAM" id="Phobius"/>
    </source>
</evidence>
<protein>
    <recommendedName>
        <fullName evidence="4">Pr6Pr family membrane protein</fullName>
    </recommendedName>
</protein>
<organism evidence="2 3">
    <name type="scientific">Nesterenkonia halotolerans</name>
    <dbReference type="NCBI Taxonomy" id="225325"/>
    <lineage>
        <taxon>Bacteria</taxon>
        <taxon>Bacillati</taxon>
        <taxon>Actinomycetota</taxon>
        <taxon>Actinomycetes</taxon>
        <taxon>Micrococcales</taxon>
        <taxon>Micrococcaceae</taxon>
        <taxon>Nesterenkonia</taxon>
    </lineage>
</organism>
<keyword evidence="1" id="KW-0472">Membrane</keyword>
<keyword evidence="1" id="KW-0812">Transmembrane</keyword>
<keyword evidence="3" id="KW-1185">Reference proteome</keyword>
<reference evidence="2 3" key="1">
    <citation type="submission" date="2020-10" db="EMBL/GenBank/DDBJ databases">
        <title>Sequencing the genomes of 1000 actinobacteria strains.</title>
        <authorList>
            <person name="Klenk H.-P."/>
        </authorList>
    </citation>
    <scope>NUCLEOTIDE SEQUENCE [LARGE SCALE GENOMIC DNA]</scope>
    <source>
        <strain evidence="2 3">DSM 15474</strain>
    </source>
</reference>
<accession>A0ABR9J633</accession>
<feature type="transmembrane region" description="Helical" evidence="1">
    <location>
        <begin position="28"/>
        <end position="46"/>
    </location>
</feature>
<evidence type="ECO:0000313" key="2">
    <source>
        <dbReference type="EMBL" id="MBE1514445.1"/>
    </source>
</evidence>
<proteinExistence type="predicted"/>
<dbReference type="Proteomes" id="UP000636579">
    <property type="component" value="Unassembled WGS sequence"/>
</dbReference>
<evidence type="ECO:0008006" key="4">
    <source>
        <dbReference type="Google" id="ProtNLM"/>
    </source>
</evidence>
<feature type="transmembrane region" description="Helical" evidence="1">
    <location>
        <begin position="92"/>
        <end position="111"/>
    </location>
</feature>
<dbReference type="RefSeq" id="WP_192591193.1">
    <property type="nucleotide sequence ID" value="NZ_JADBEE010000001.1"/>
</dbReference>
<sequence>MGVFAAVTATFFDTASRSAINPFNFFGFFTMQSNILLAALLLITAAQELTRRSRRPSWIVPARAAATTYMLIVGIVYNTLLDGLAGGVDLGWANAVLHIVFPLYALADWILFNDRYQLPMQLVWLMLIYPLTWCAVVLIRGATDGWVPYPFLDPATGYVSVTTYVVAIATTIAVFGMFVIWISRFHRPLRRPQRTTRDGTSDRGHL</sequence>
<keyword evidence="1" id="KW-1133">Transmembrane helix</keyword>
<evidence type="ECO:0000313" key="3">
    <source>
        <dbReference type="Proteomes" id="UP000636579"/>
    </source>
</evidence>
<dbReference type="EMBL" id="JADBEE010000001">
    <property type="protein sequence ID" value="MBE1514445.1"/>
    <property type="molecule type" value="Genomic_DNA"/>
</dbReference>
<feature type="transmembrane region" description="Helical" evidence="1">
    <location>
        <begin position="123"/>
        <end position="141"/>
    </location>
</feature>